<keyword evidence="6 10" id="KW-0274">FAD</keyword>
<dbReference type="OMA" id="CATSMGC"/>
<dbReference type="GO" id="GO:0006696">
    <property type="term" value="P:ergosterol biosynthetic process"/>
    <property type="evidence" value="ECO:0007669"/>
    <property type="project" value="TreeGrafter"/>
</dbReference>
<dbReference type="Pfam" id="PF08491">
    <property type="entry name" value="SE"/>
    <property type="match status" value="3"/>
</dbReference>
<keyword evidence="10" id="KW-0812">Transmembrane</keyword>
<dbReference type="GeneID" id="9591990"/>
<comment type="function">
    <text evidence="10">Catalyzes the stereospecific oxidation of squalene to (S)-2,3-epoxysqualene, and is considered to be a rate-limiting enzyme in steroid biosynthesis.</text>
</comment>
<feature type="domain" description="Squalene epoxidase" evidence="11">
    <location>
        <begin position="170"/>
        <end position="305"/>
    </location>
</feature>
<evidence type="ECO:0000256" key="10">
    <source>
        <dbReference type="RuleBase" id="RU367121"/>
    </source>
</evidence>
<evidence type="ECO:0000313" key="13">
    <source>
        <dbReference type="Proteomes" id="UP000007431"/>
    </source>
</evidence>
<feature type="transmembrane region" description="Helical" evidence="10">
    <location>
        <begin position="472"/>
        <end position="489"/>
    </location>
</feature>
<keyword evidence="10" id="KW-1133">Transmembrane helix</keyword>
<evidence type="ECO:0000256" key="1">
    <source>
        <dbReference type="ARBA" id="ARBA00001974"/>
    </source>
</evidence>
<dbReference type="InterPro" id="IPR013698">
    <property type="entry name" value="Squalene_epoxidase"/>
</dbReference>
<keyword evidence="9 10" id="KW-0472">Membrane</keyword>
<dbReference type="FunCoup" id="D8QEX8">
    <property type="interactions" value="176"/>
</dbReference>
<dbReference type="EMBL" id="GL377311">
    <property type="protein sequence ID" value="EFI93029.1"/>
    <property type="molecule type" value="Genomic_DNA"/>
</dbReference>
<evidence type="ECO:0000256" key="2">
    <source>
        <dbReference type="ARBA" id="ARBA00004154"/>
    </source>
</evidence>
<dbReference type="KEGG" id="scm:SCHCO_02514140"/>
<evidence type="ECO:0000256" key="3">
    <source>
        <dbReference type="ARBA" id="ARBA00008802"/>
    </source>
</evidence>
<keyword evidence="10" id="KW-0256">Endoplasmic reticulum</keyword>
<dbReference type="STRING" id="578458.D8QEX8"/>
<comment type="subcellular location">
    <subcellularLocation>
        <location evidence="10">Endoplasmic reticulum membrane</location>
        <topology evidence="10">Multi-pass membrane protein</topology>
    </subcellularLocation>
    <subcellularLocation>
        <location evidence="2">Microsome membrane</location>
        <topology evidence="2">Multi-pass membrane protein</topology>
    </subcellularLocation>
</comment>
<comment type="cofactor">
    <cofactor evidence="1 10">
        <name>FAD</name>
        <dbReference type="ChEBI" id="CHEBI:57692"/>
    </cofactor>
</comment>
<dbReference type="SUPFAM" id="SSF51905">
    <property type="entry name" value="FAD/NAD(P)-binding domain"/>
    <property type="match status" value="1"/>
</dbReference>
<dbReference type="GO" id="GO:0050660">
    <property type="term" value="F:flavin adenine dinucleotide binding"/>
    <property type="evidence" value="ECO:0007669"/>
    <property type="project" value="UniProtKB-UniRule"/>
</dbReference>
<evidence type="ECO:0000256" key="9">
    <source>
        <dbReference type="ARBA" id="ARBA00023136"/>
    </source>
</evidence>
<evidence type="ECO:0000256" key="8">
    <source>
        <dbReference type="ARBA" id="ARBA00023002"/>
    </source>
</evidence>
<dbReference type="VEuPathDB" id="FungiDB:SCHCODRAFT_02514140"/>
<feature type="transmembrane region" description="Helical" evidence="10">
    <location>
        <begin position="434"/>
        <end position="452"/>
    </location>
</feature>
<dbReference type="UniPathway" id="UPA00767">
    <property type="reaction ID" value="UER00752"/>
</dbReference>
<evidence type="ECO:0000256" key="5">
    <source>
        <dbReference type="ARBA" id="ARBA00022630"/>
    </source>
</evidence>
<keyword evidence="8 10" id="KW-0560">Oxidoreductase</keyword>
<evidence type="ECO:0000256" key="7">
    <source>
        <dbReference type="ARBA" id="ARBA00022848"/>
    </source>
</evidence>
<dbReference type="PRINTS" id="PR00420">
    <property type="entry name" value="RNGMNOXGNASE"/>
</dbReference>
<dbReference type="AlphaFoldDB" id="D8QEX8"/>
<evidence type="ECO:0000256" key="4">
    <source>
        <dbReference type="ARBA" id="ARBA00012312"/>
    </source>
</evidence>
<keyword evidence="5 10" id="KW-0285">Flavoprotein</keyword>
<gene>
    <name evidence="12" type="ORF">SCHCODRAFT_83214</name>
</gene>
<reference evidence="12 13" key="1">
    <citation type="journal article" date="2010" name="Nat. Biotechnol.">
        <title>Genome sequence of the model mushroom Schizophyllum commune.</title>
        <authorList>
            <person name="Ohm R.A."/>
            <person name="de Jong J.F."/>
            <person name="Lugones L.G."/>
            <person name="Aerts A."/>
            <person name="Kothe E."/>
            <person name="Stajich J.E."/>
            <person name="de Vries R.P."/>
            <person name="Record E."/>
            <person name="Levasseur A."/>
            <person name="Baker S.E."/>
            <person name="Bartholomew K.A."/>
            <person name="Coutinho P.M."/>
            <person name="Erdmann S."/>
            <person name="Fowler T.J."/>
            <person name="Gathman A.C."/>
            <person name="Lombard V."/>
            <person name="Henrissat B."/>
            <person name="Knabe N."/>
            <person name="Kuees U."/>
            <person name="Lilly W.W."/>
            <person name="Lindquist E."/>
            <person name="Lucas S."/>
            <person name="Magnuson J.K."/>
            <person name="Piumi F."/>
            <person name="Raudaskoski M."/>
            <person name="Salamov A."/>
            <person name="Schmutz J."/>
            <person name="Schwarze F.W.M.R."/>
            <person name="vanKuyk P.A."/>
            <person name="Horton J.S."/>
            <person name="Grigoriev I.V."/>
            <person name="Woesten H.A.B."/>
        </authorList>
    </citation>
    <scope>NUCLEOTIDE SEQUENCE [LARGE SCALE GENOMIC DNA]</scope>
    <source>
        <strain evidence="13">H4-8 / FGSC 9210</strain>
    </source>
</reference>
<dbReference type="PANTHER" id="PTHR10835">
    <property type="entry name" value="SQUALENE MONOOXYGENASE"/>
    <property type="match status" value="1"/>
</dbReference>
<dbReference type="PANTHER" id="PTHR10835:SF0">
    <property type="entry name" value="SQUALENE MONOOXYGENASE"/>
    <property type="match status" value="1"/>
</dbReference>
<dbReference type="GO" id="GO:0004506">
    <property type="term" value="F:squalene monooxygenase activity"/>
    <property type="evidence" value="ECO:0007669"/>
    <property type="project" value="UniProtKB-UniRule"/>
</dbReference>
<sequence>MADASYDLIIVGAGVVGSALAYGLSSSQPHLRICLLERSLAEPDRIVGELLQPGGVRALEELGMKDALDGIDSSPTYGYCVMDTKEGTQVQVPYQDGKIGACFHHGRFINALRAKVAQRNRGQLRAGGIDMLEATVSELITEDDAPDVVLGVRATRKTEDGGVEKVVYRAPLTVICDGCFSNFRNTVLGEERSLKPTVRSHFVGLVVRGLNLPYKQHGTVALVQGHGPILMYQIDTAGRGEDAPGTRMLVDVRNPFPDDLKDHIASQLVPQLPETLRGSILDALNDPGARLRRMPNSFLPPAPQHTFSPSHLTLPLYILYTILWPFISLFTLSSSIAQPAPATKDGKPAPSTARKRGVILVGDAYNMRHPLTGGGMTVGLHDAAILMRLLGDLAAPKHENLDILRTGCMRYFQRGGKCVSEPVGILSGLIPSPLLLMQHFFAVAFYAIHIMWTTPDAKTGKTRSALGNVVKGISVLRTACIVFLPLLWTEHR</sequence>
<dbReference type="eggNOG" id="KOG1298">
    <property type="taxonomic scope" value="Eukaryota"/>
</dbReference>
<dbReference type="HOGENOM" id="CLU_026390_0_1_1"/>
<dbReference type="GO" id="GO:0005789">
    <property type="term" value="C:endoplasmic reticulum membrane"/>
    <property type="evidence" value="ECO:0007669"/>
    <property type="project" value="UniProtKB-SubCell"/>
</dbReference>
<dbReference type="InParanoid" id="D8QEX8"/>
<keyword evidence="7" id="KW-0492">Microsome</keyword>
<organism evidence="13">
    <name type="scientific">Schizophyllum commune (strain H4-8 / FGSC 9210)</name>
    <name type="common">Split gill fungus</name>
    <dbReference type="NCBI Taxonomy" id="578458"/>
    <lineage>
        <taxon>Eukaryota</taxon>
        <taxon>Fungi</taxon>
        <taxon>Dikarya</taxon>
        <taxon>Basidiomycota</taxon>
        <taxon>Agaricomycotina</taxon>
        <taxon>Agaricomycetes</taxon>
        <taxon>Agaricomycetidae</taxon>
        <taxon>Agaricales</taxon>
        <taxon>Schizophyllaceae</taxon>
        <taxon>Schizophyllum</taxon>
    </lineage>
</organism>
<evidence type="ECO:0000313" key="12">
    <source>
        <dbReference type="EMBL" id="EFI93029.1"/>
    </source>
</evidence>
<dbReference type="InterPro" id="IPR036188">
    <property type="entry name" value="FAD/NAD-bd_sf"/>
</dbReference>
<dbReference type="Gene3D" id="3.50.50.60">
    <property type="entry name" value="FAD/NAD(P)-binding domain"/>
    <property type="match status" value="2"/>
</dbReference>
<name>D8QEX8_SCHCM</name>
<comment type="similarity">
    <text evidence="3 10">Belongs to the squalene monooxygenase family.</text>
</comment>
<accession>D8QEX8</accession>
<proteinExistence type="inferred from homology"/>
<dbReference type="OrthoDB" id="1678617at2759"/>
<dbReference type="Proteomes" id="UP000007431">
    <property type="component" value="Unassembled WGS sequence"/>
</dbReference>
<feature type="domain" description="Squalene epoxidase" evidence="11">
    <location>
        <begin position="350"/>
        <end position="393"/>
    </location>
</feature>
<comment type="catalytic activity">
    <reaction evidence="10">
        <text>squalene + reduced [NADPH--hemoprotein reductase] + O2 = (S)-2,3-epoxysqualene + oxidized [NADPH--hemoprotein reductase] + H2O + H(+)</text>
        <dbReference type="Rhea" id="RHEA:25282"/>
        <dbReference type="Rhea" id="RHEA-COMP:11964"/>
        <dbReference type="Rhea" id="RHEA-COMP:11965"/>
        <dbReference type="ChEBI" id="CHEBI:15377"/>
        <dbReference type="ChEBI" id="CHEBI:15378"/>
        <dbReference type="ChEBI" id="CHEBI:15379"/>
        <dbReference type="ChEBI" id="CHEBI:15440"/>
        <dbReference type="ChEBI" id="CHEBI:15441"/>
        <dbReference type="ChEBI" id="CHEBI:57618"/>
        <dbReference type="ChEBI" id="CHEBI:58210"/>
        <dbReference type="EC" id="1.14.14.17"/>
    </reaction>
</comment>
<keyword evidence="13" id="KW-1185">Reference proteome</keyword>
<evidence type="ECO:0000259" key="11">
    <source>
        <dbReference type="Pfam" id="PF08491"/>
    </source>
</evidence>
<protein>
    <recommendedName>
        <fullName evidence="4 10">Squalene monooxygenase</fullName>
        <ecNumber evidence="4 10">1.14.14.17</ecNumber>
    </recommendedName>
</protein>
<evidence type="ECO:0000256" key="6">
    <source>
        <dbReference type="ARBA" id="ARBA00022827"/>
    </source>
</evidence>
<feature type="domain" description="Squalene epoxidase" evidence="11">
    <location>
        <begin position="394"/>
        <end position="451"/>
    </location>
</feature>
<dbReference type="InterPro" id="IPR040125">
    <property type="entry name" value="Squalene_monox"/>
</dbReference>
<dbReference type="EC" id="1.14.14.17" evidence="4 10"/>